<reference evidence="1 2" key="1">
    <citation type="submission" date="2023-07" db="EMBL/GenBank/DDBJ databases">
        <title>Genomic Encyclopedia of Type Strains, Phase IV (KMG-IV): sequencing the most valuable type-strain genomes for metagenomic binning, comparative biology and taxonomic classification.</title>
        <authorList>
            <person name="Goeker M."/>
        </authorList>
    </citation>
    <scope>NUCLEOTIDE SEQUENCE [LARGE SCALE GENOMIC DNA]</scope>
    <source>
        <strain evidence="1 2">DSM 12751</strain>
    </source>
</reference>
<evidence type="ECO:0000313" key="2">
    <source>
        <dbReference type="Proteomes" id="UP001235840"/>
    </source>
</evidence>
<evidence type="ECO:0000313" key="1">
    <source>
        <dbReference type="EMBL" id="MDQ0166643.1"/>
    </source>
</evidence>
<dbReference type="Gene3D" id="3.10.450.40">
    <property type="match status" value="1"/>
</dbReference>
<dbReference type="RefSeq" id="WP_307395020.1">
    <property type="nucleotide sequence ID" value="NZ_BAAADK010000047.1"/>
</dbReference>
<evidence type="ECO:0008006" key="3">
    <source>
        <dbReference type="Google" id="ProtNLM"/>
    </source>
</evidence>
<sequence>MIPAGGQLRNAQLQEIEQPSLTWKLDLAAKKITGRTDNLDAIKQAVFKVLQTRRFEHLIYSSDYGHELDLLIGDSPLLVQSEMNRLLREAIEQDDRIESVENVQTSVQGENVTVRCTVVTQYGDFDIEQEVERNVSASHL</sequence>
<protein>
    <recommendedName>
        <fullName evidence="3">DUF2634 domain-containing protein</fullName>
    </recommendedName>
</protein>
<name>A0ABT9W065_9BACI</name>
<dbReference type="EMBL" id="JAUSTY010000010">
    <property type="protein sequence ID" value="MDQ0166643.1"/>
    <property type="molecule type" value="Genomic_DNA"/>
</dbReference>
<dbReference type="Proteomes" id="UP001235840">
    <property type="component" value="Unassembled WGS sequence"/>
</dbReference>
<dbReference type="SUPFAM" id="SSF160719">
    <property type="entry name" value="gpW/gp25-like"/>
    <property type="match status" value="1"/>
</dbReference>
<proteinExistence type="predicted"/>
<gene>
    <name evidence="1" type="ORF">J2S11_002559</name>
</gene>
<keyword evidence="2" id="KW-1185">Reference proteome</keyword>
<accession>A0ABT9W065</accession>
<comment type="caution">
    <text evidence="1">The sequence shown here is derived from an EMBL/GenBank/DDBJ whole genome shotgun (WGS) entry which is preliminary data.</text>
</comment>
<dbReference type="InterPro" id="IPR020288">
    <property type="entry name" value="Sheath_initiator"/>
</dbReference>
<dbReference type="Pfam" id="PF10934">
    <property type="entry name" value="Sheath_initiator"/>
    <property type="match status" value="1"/>
</dbReference>
<organism evidence="1 2">
    <name type="scientific">Caldalkalibacillus horti</name>
    <dbReference type="NCBI Taxonomy" id="77523"/>
    <lineage>
        <taxon>Bacteria</taxon>
        <taxon>Bacillati</taxon>
        <taxon>Bacillota</taxon>
        <taxon>Bacilli</taxon>
        <taxon>Bacillales</taxon>
        <taxon>Bacillaceae</taxon>
        <taxon>Caldalkalibacillus</taxon>
    </lineage>
</organism>